<protein>
    <submittedName>
        <fullName evidence="2">Uncharacterized protein</fullName>
    </submittedName>
</protein>
<keyword evidence="1" id="KW-0812">Transmembrane</keyword>
<proteinExistence type="predicted"/>
<name>A0A242KC90_9ENTE</name>
<dbReference type="RefSeq" id="WP_086347727.1">
    <property type="nucleotide sequence ID" value="NZ_CP147247.1"/>
</dbReference>
<sequence length="112" mass="12643">MINSKNRSVIMDLSLLGFLTVVLLTAVFMAVGPNTFFFNLICLMVTFILVIITYFINIVTGLIFNLLFFFAQLGYVFYISMYGDVFSLGYIFLVIVPPILCVLICRVSRASI</sequence>
<reference evidence="2" key="1">
    <citation type="submission" date="2017-05" db="EMBL/GenBank/DDBJ databases">
        <title>The Genome Sequence of Enterococcus sp. 9E7_DIV0242.</title>
        <authorList>
            <consortium name="The Broad Institute Genomics Platform"/>
            <consortium name="The Broad Institute Genomic Center for Infectious Diseases"/>
            <person name="Earl A."/>
            <person name="Manson A."/>
            <person name="Schwartman J."/>
            <person name="Gilmore M."/>
            <person name="Abouelleil A."/>
            <person name="Cao P."/>
            <person name="Chapman S."/>
            <person name="Cusick C."/>
            <person name="Shea T."/>
            <person name="Young S."/>
            <person name="Neafsey D."/>
            <person name="Nusbaum C."/>
            <person name="Birren B."/>
        </authorList>
    </citation>
    <scope>NUCLEOTIDE SEQUENCE [LARGE SCALE GENOMIC DNA]</scope>
    <source>
        <strain evidence="2">9E7_DIV0242</strain>
    </source>
</reference>
<feature type="transmembrane region" description="Helical" evidence="1">
    <location>
        <begin position="88"/>
        <end position="107"/>
    </location>
</feature>
<feature type="transmembrane region" description="Helical" evidence="1">
    <location>
        <begin position="36"/>
        <end position="56"/>
    </location>
</feature>
<dbReference type="EMBL" id="CP147247">
    <property type="protein sequence ID" value="WYJ88843.1"/>
    <property type="molecule type" value="Genomic_DNA"/>
</dbReference>
<dbReference type="EMBL" id="NGMM01000001">
    <property type="protein sequence ID" value="OTP18781.1"/>
    <property type="molecule type" value="Genomic_DNA"/>
</dbReference>
<dbReference type="AlphaFoldDB" id="A0A242KC90"/>
<feature type="transmembrane region" description="Helical" evidence="1">
    <location>
        <begin position="63"/>
        <end position="82"/>
    </location>
</feature>
<feature type="transmembrane region" description="Helical" evidence="1">
    <location>
        <begin position="9"/>
        <end position="30"/>
    </location>
</feature>
<evidence type="ECO:0000313" key="4">
    <source>
        <dbReference type="Proteomes" id="UP000195141"/>
    </source>
</evidence>
<gene>
    <name evidence="3" type="ORF">A5888_000562</name>
    <name evidence="2" type="ORF">A5888_000595</name>
</gene>
<keyword evidence="4" id="KW-1185">Reference proteome</keyword>
<reference evidence="3" key="2">
    <citation type="submission" date="2017-05" db="EMBL/GenBank/DDBJ databases">
        <authorList>
            <consortium name="The Broad Institute Genomics Platform"/>
            <consortium name="The Broad Institute Genomic Center for Infectious Diseases"/>
            <person name="Earl A."/>
            <person name="Manson A."/>
            <person name="Schwartman J."/>
            <person name="Gilmore M."/>
            <person name="Abouelleil A."/>
            <person name="Cao P."/>
            <person name="Chapman S."/>
            <person name="Cusick C."/>
            <person name="Shea T."/>
            <person name="Young S."/>
            <person name="Neafsey D."/>
            <person name="Nusbaum C."/>
            <person name="Birren B."/>
        </authorList>
    </citation>
    <scope>NUCLEOTIDE SEQUENCE</scope>
    <source>
        <strain evidence="3">9E7_DIV0242</strain>
    </source>
</reference>
<organism evidence="2">
    <name type="scientific">Candidatus Enterococcus clewellii</name>
    <dbReference type="NCBI Taxonomy" id="1834193"/>
    <lineage>
        <taxon>Bacteria</taxon>
        <taxon>Bacillati</taxon>
        <taxon>Bacillota</taxon>
        <taxon>Bacilli</taxon>
        <taxon>Lactobacillales</taxon>
        <taxon>Enterococcaceae</taxon>
        <taxon>Enterococcus</taxon>
    </lineage>
</organism>
<evidence type="ECO:0000313" key="2">
    <source>
        <dbReference type="EMBL" id="OTP18781.1"/>
    </source>
</evidence>
<accession>A0A242KC90</accession>
<keyword evidence="1" id="KW-0472">Membrane</keyword>
<keyword evidence="1" id="KW-1133">Transmembrane helix</keyword>
<evidence type="ECO:0000313" key="3">
    <source>
        <dbReference type="EMBL" id="WYJ88843.1"/>
    </source>
</evidence>
<dbReference type="Proteomes" id="UP000195141">
    <property type="component" value="Chromosome"/>
</dbReference>
<evidence type="ECO:0000256" key="1">
    <source>
        <dbReference type="SAM" id="Phobius"/>
    </source>
</evidence>
<reference evidence="3" key="3">
    <citation type="submission" date="2024-03" db="EMBL/GenBank/DDBJ databases">
        <title>The Genome Sequence of Enterococcus sp. DIV0242b.</title>
        <authorList>
            <consortium name="The Broad Institute Genomics Platform"/>
            <consortium name="The Broad Institute Microbial Omics Core"/>
            <consortium name="The Broad Institute Genomic Center for Infectious Diseases"/>
            <person name="Earl A."/>
            <person name="Manson A."/>
            <person name="Gilmore M."/>
            <person name="Schwartman J."/>
            <person name="Shea T."/>
            <person name="Abouelleil A."/>
            <person name="Cao P."/>
            <person name="Chapman S."/>
            <person name="Cusick C."/>
            <person name="Young S."/>
            <person name="Neafsey D."/>
            <person name="Nusbaum C."/>
            <person name="Birren B."/>
        </authorList>
    </citation>
    <scope>NUCLEOTIDE SEQUENCE</scope>
    <source>
        <strain evidence="3">9E7_DIV0242</strain>
    </source>
</reference>